<dbReference type="PANTHER" id="PTHR14359">
    <property type="entry name" value="HOMO-OLIGOMERIC FLAVIN CONTAINING CYS DECARBOXYLASE FAMILY"/>
    <property type="match status" value="1"/>
</dbReference>
<dbReference type="PANTHER" id="PTHR14359:SF6">
    <property type="entry name" value="PHOSPHOPANTOTHENOYLCYSTEINE DECARBOXYLASE"/>
    <property type="match status" value="1"/>
</dbReference>
<dbReference type="EMBL" id="RHJS01000001">
    <property type="protein sequence ID" value="RRK36937.1"/>
    <property type="molecule type" value="Genomic_DNA"/>
</dbReference>
<keyword evidence="3" id="KW-1185">Reference proteome</keyword>
<evidence type="ECO:0000259" key="1">
    <source>
        <dbReference type="Pfam" id="PF02441"/>
    </source>
</evidence>
<evidence type="ECO:0000313" key="3">
    <source>
        <dbReference type="Proteomes" id="UP000274920"/>
    </source>
</evidence>
<gene>
    <name evidence="2" type="ORF">EBB54_00275</name>
</gene>
<reference evidence="2" key="1">
    <citation type="submission" date="2018-10" db="EMBL/GenBank/DDBJ databases">
        <title>Schaedlerella arabinophila gen. nov. sp. nov., isolated from the mouse intestinal tract and comparative analysis with the genome of the closely related altered Schaedler flora strain ASF502.</title>
        <authorList>
            <person name="Miyake S."/>
            <person name="Soh M."/>
            <person name="Seedorf H."/>
        </authorList>
    </citation>
    <scope>NUCLEOTIDE SEQUENCE [LARGE SCALE GENOMIC DNA]</scope>
    <source>
        <strain evidence="2">DSM 106076</strain>
    </source>
</reference>
<proteinExistence type="predicted"/>
<dbReference type="SUPFAM" id="SSF52507">
    <property type="entry name" value="Homo-oligomeric flavin-containing Cys decarboxylases, HFCD"/>
    <property type="match status" value="1"/>
</dbReference>
<dbReference type="Pfam" id="PF02441">
    <property type="entry name" value="Flavoprotein"/>
    <property type="match status" value="1"/>
</dbReference>
<evidence type="ECO:0000313" key="2">
    <source>
        <dbReference type="EMBL" id="RRK36937.1"/>
    </source>
</evidence>
<comment type="caution">
    <text evidence="2">The sequence shown here is derived from an EMBL/GenBank/DDBJ whole genome shotgun (WGS) entry which is preliminary data.</text>
</comment>
<dbReference type="InterPro" id="IPR036551">
    <property type="entry name" value="Flavin_trans-like"/>
</dbReference>
<protein>
    <recommendedName>
        <fullName evidence="1">Flavoprotein domain-containing protein</fullName>
    </recommendedName>
</protein>
<feature type="domain" description="Flavoprotein" evidence="1">
    <location>
        <begin position="4"/>
        <end position="133"/>
    </location>
</feature>
<dbReference type="InterPro" id="IPR003382">
    <property type="entry name" value="Flavoprotein"/>
</dbReference>
<organism evidence="2 3">
    <name type="scientific">Schaedlerella arabinosiphila</name>
    <dbReference type="NCBI Taxonomy" id="2044587"/>
    <lineage>
        <taxon>Bacteria</taxon>
        <taxon>Bacillati</taxon>
        <taxon>Bacillota</taxon>
        <taxon>Clostridia</taxon>
        <taxon>Lachnospirales</taxon>
        <taxon>Lachnospiraceae</taxon>
        <taxon>Schaedlerella</taxon>
    </lineage>
</organism>
<dbReference type="GO" id="GO:0015937">
    <property type="term" value="P:coenzyme A biosynthetic process"/>
    <property type="evidence" value="ECO:0007669"/>
    <property type="project" value="TreeGrafter"/>
</dbReference>
<name>A0A3R8L5W3_9FIRM</name>
<dbReference type="AlphaFoldDB" id="A0A3R8L5W3"/>
<sequence length="174" mass="19418">MKEKMILGVTGSVGAISLVNYVSILSDYYNIDLILTKNATAFVQPKGLDTFINNYYNKEFKSCYPLHIELAKTASVFLLLPASANTISKMAHGIADNLLTSTLLAYENPVYIAANMNPLMWNNPVFQDNIKYLKSKGHIFINESKMAREACTGEDVYSDACMPSFDNLLKILKK</sequence>
<accession>A0A3R8L5W3</accession>
<dbReference type="Gene3D" id="3.40.50.1950">
    <property type="entry name" value="Flavin prenyltransferase-like"/>
    <property type="match status" value="1"/>
</dbReference>
<dbReference type="GO" id="GO:0071513">
    <property type="term" value="C:phosphopantothenoylcysteine decarboxylase complex"/>
    <property type="evidence" value="ECO:0007669"/>
    <property type="project" value="TreeGrafter"/>
</dbReference>
<dbReference type="Proteomes" id="UP000274920">
    <property type="component" value="Unassembled WGS sequence"/>
</dbReference>
<dbReference type="GO" id="GO:0010181">
    <property type="term" value="F:FMN binding"/>
    <property type="evidence" value="ECO:0007669"/>
    <property type="project" value="TreeGrafter"/>
</dbReference>
<dbReference type="GO" id="GO:0004633">
    <property type="term" value="F:phosphopantothenoylcysteine decarboxylase activity"/>
    <property type="evidence" value="ECO:0007669"/>
    <property type="project" value="TreeGrafter"/>
</dbReference>
<dbReference type="RefSeq" id="WP_125125878.1">
    <property type="nucleotide sequence ID" value="NZ_RHJS01000001.1"/>
</dbReference>